<name>A0A806KPL8_9BACT</name>
<reference evidence="1" key="1">
    <citation type="submission" date="2012-03" db="EMBL/GenBank/DDBJ databases">
        <title>Functional metagenomics reveals considerable lignocellulase gene clusters in the gut microbiome of a wood-feeding higher termite.</title>
        <authorList>
            <person name="Liu N."/>
        </authorList>
    </citation>
    <scope>NUCLEOTIDE SEQUENCE</scope>
</reference>
<organism evidence="1">
    <name type="scientific">uncultured bacterium contig00064</name>
    <dbReference type="NCBI Taxonomy" id="1181547"/>
    <lineage>
        <taxon>Bacteria</taxon>
        <taxon>environmental samples</taxon>
    </lineage>
</organism>
<dbReference type="EMBL" id="JQ844205">
    <property type="protein sequence ID" value="AGS52679.1"/>
    <property type="molecule type" value="Genomic_DNA"/>
</dbReference>
<accession>A0A806KPL8</accession>
<proteinExistence type="predicted"/>
<dbReference type="AlphaFoldDB" id="A0A806KPL8"/>
<evidence type="ECO:0000313" key="1">
    <source>
        <dbReference type="EMBL" id="AGS52679.1"/>
    </source>
</evidence>
<protein>
    <submittedName>
        <fullName evidence="1">Uncharacterized protein</fullName>
    </submittedName>
</protein>
<sequence length="38" mass="4745">MKKSLTRRRGERREEFKKEIFLDLFIFLLPEKNYSVII</sequence>